<dbReference type="EMBL" id="CP013099">
    <property type="protein sequence ID" value="ALP52006.1"/>
    <property type="molecule type" value="Genomic_DNA"/>
</dbReference>
<dbReference type="PROSITE" id="PS50125">
    <property type="entry name" value="GUANYLATE_CYCLASE_2"/>
    <property type="match status" value="1"/>
</dbReference>
<evidence type="ECO:0000256" key="1">
    <source>
        <dbReference type="PROSITE-ProRule" id="PRU00169"/>
    </source>
</evidence>
<proteinExistence type="predicted"/>
<dbReference type="SUPFAM" id="SSF55073">
    <property type="entry name" value="Nucleotide cyclase"/>
    <property type="match status" value="1"/>
</dbReference>
<dbReference type="GO" id="GO:0004016">
    <property type="term" value="F:adenylate cyclase activity"/>
    <property type="evidence" value="ECO:0007669"/>
    <property type="project" value="UniProtKB-ARBA"/>
</dbReference>
<dbReference type="InterPro" id="IPR029787">
    <property type="entry name" value="Nucleotide_cyclase"/>
</dbReference>
<dbReference type="PANTHER" id="PTHR43081:SF1">
    <property type="entry name" value="ADENYLATE CYCLASE, TERMINAL-DIFFERENTIATION SPECIFIC"/>
    <property type="match status" value="1"/>
</dbReference>
<dbReference type="GO" id="GO:0006171">
    <property type="term" value="P:cAMP biosynthetic process"/>
    <property type="evidence" value="ECO:0007669"/>
    <property type="project" value="TreeGrafter"/>
</dbReference>
<dbReference type="PROSITE" id="PS50110">
    <property type="entry name" value="RESPONSE_REGULATORY"/>
    <property type="match status" value="1"/>
</dbReference>
<evidence type="ECO:0000259" key="3">
    <source>
        <dbReference type="PROSITE" id="PS50125"/>
    </source>
</evidence>
<dbReference type="InterPro" id="IPR011006">
    <property type="entry name" value="CheY-like_superfamily"/>
</dbReference>
<organism evidence="4 5">
    <name type="scientific">Candidatus Tenderia electrophaga</name>
    <dbReference type="NCBI Taxonomy" id="1748243"/>
    <lineage>
        <taxon>Bacteria</taxon>
        <taxon>Pseudomonadati</taxon>
        <taxon>Pseudomonadota</taxon>
        <taxon>Gammaproteobacteria</taxon>
        <taxon>Candidatus Tenderiales</taxon>
        <taxon>Candidatus Tenderiaceae</taxon>
        <taxon>Candidatus Tenderia</taxon>
    </lineage>
</organism>
<evidence type="ECO:0000313" key="5">
    <source>
        <dbReference type="Proteomes" id="UP000055136"/>
    </source>
</evidence>
<feature type="modified residue" description="4-aspartylphosphate" evidence="1">
    <location>
        <position position="58"/>
    </location>
</feature>
<evidence type="ECO:0000259" key="2">
    <source>
        <dbReference type="PROSITE" id="PS50110"/>
    </source>
</evidence>
<dbReference type="Proteomes" id="UP000055136">
    <property type="component" value="Chromosome"/>
</dbReference>
<dbReference type="STRING" id="1748243.Tel_01990"/>
<accession>A0A0S2TA41</accession>
<name>A0A0S2TA41_9GAMM</name>
<keyword evidence="5" id="KW-1185">Reference proteome</keyword>
<dbReference type="InterPro" id="IPR001054">
    <property type="entry name" value="A/G_cyclase"/>
</dbReference>
<dbReference type="AlphaFoldDB" id="A0A0S2TA41"/>
<dbReference type="Gene3D" id="3.40.50.2300">
    <property type="match status" value="1"/>
</dbReference>
<dbReference type="InterPro" id="IPR001789">
    <property type="entry name" value="Sig_transdc_resp-reg_receiver"/>
</dbReference>
<dbReference type="SUPFAM" id="SSF52172">
    <property type="entry name" value="CheY-like"/>
    <property type="match status" value="1"/>
</dbReference>
<feature type="domain" description="Guanylate cyclase" evidence="3">
    <location>
        <begin position="171"/>
        <end position="296"/>
    </location>
</feature>
<dbReference type="SMART" id="SM00044">
    <property type="entry name" value="CYCc"/>
    <property type="match status" value="1"/>
</dbReference>
<dbReference type="Gene3D" id="3.30.70.1230">
    <property type="entry name" value="Nucleotide cyclase"/>
    <property type="match status" value="1"/>
</dbReference>
<sequence>MQDVLTSKRVLLVDDMSTVRKSLRRMLSGFGMEVLEATDGEGALLLVADEHVDLFLLDIHLAGMDGMELCRRLRQMERFEYAPVLFVTSLPEAEIGRHAFDVGGDDIIAKPVSPAVLQARLRTHLQRREDARQLHLLRNNLDRYVDARTRRMAEQQARNGQVLKPERREVCVLFTDLRSFTQLSQEMEPESLFAILSEHLNAQVKCVYRCGGYIDKFSGDGVMAVFDGPGMALNSCLCALKIIEQACLKASGDAAALYQVGIGIHCGEVMIGNIGMEKQLDYTVIGPTVNLAARLCGHARALSVVVSEALRRQVQDEPQLRFSEPLELQIKGVKAPVLAYQLTAGEKRSKICPIDALDALRR</sequence>
<gene>
    <name evidence="4" type="ORF">Tel_01990</name>
</gene>
<dbReference type="SMART" id="SM00448">
    <property type="entry name" value="REC"/>
    <property type="match status" value="1"/>
</dbReference>
<dbReference type="InterPro" id="IPR050697">
    <property type="entry name" value="Adenylyl/Guanylyl_Cyclase_3/4"/>
</dbReference>
<reference evidence="4" key="1">
    <citation type="submission" date="2015-10" db="EMBL/GenBank/DDBJ databases">
        <title>Description of Candidatus Tenderia electrophaga gen. nov, sp. nov., an Uncultivated Electroautotroph from a Biocathode Enrichment.</title>
        <authorList>
            <person name="Eddie B.J."/>
            <person name="Malanoski A.P."/>
            <person name="Wang Z."/>
            <person name="Hall R.J."/>
            <person name="Oh S.D."/>
            <person name="Heiner C."/>
            <person name="Lin B."/>
            <person name="Strycharz-Glaven S.M."/>
        </authorList>
    </citation>
    <scope>NUCLEOTIDE SEQUENCE [LARGE SCALE GENOMIC DNA]</scope>
    <source>
        <strain evidence="4">NRL1</strain>
    </source>
</reference>
<evidence type="ECO:0008006" key="6">
    <source>
        <dbReference type="Google" id="ProtNLM"/>
    </source>
</evidence>
<dbReference type="CDD" id="cd07302">
    <property type="entry name" value="CHD"/>
    <property type="match status" value="1"/>
</dbReference>
<dbReference type="KEGG" id="tee:Tel_01990"/>
<keyword evidence="1" id="KW-0597">Phosphoprotein</keyword>
<evidence type="ECO:0000313" key="4">
    <source>
        <dbReference type="EMBL" id="ALP52006.1"/>
    </source>
</evidence>
<dbReference type="Pfam" id="PF00072">
    <property type="entry name" value="Response_reg"/>
    <property type="match status" value="1"/>
</dbReference>
<dbReference type="GO" id="GO:0000160">
    <property type="term" value="P:phosphorelay signal transduction system"/>
    <property type="evidence" value="ECO:0007669"/>
    <property type="project" value="InterPro"/>
</dbReference>
<feature type="domain" description="Response regulatory" evidence="2">
    <location>
        <begin position="9"/>
        <end position="125"/>
    </location>
</feature>
<protein>
    <recommendedName>
        <fullName evidence="6">Guanylate cyclase</fullName>
    </recommendedName>
</protein>
<dbReference type="Pfam" id="PF00211">
    <property type="entry name" value="Guanylate_cyc"/>
    <property type="match status" value="1"/>
</dbReference>
<dbReference type="PANTHER" id="PTHR43081">
    <property type="entry name" value="ADENYLATE CYCLASE, TERMINAL-DIFFERENTIATION SPECIFIC-RELATED"/>
    <property type="match status" value="1"/>
</dbReference>